<dbReference type="Gene3D" id="3.40.630.10">
    <property type="entry name" value="Zn peptidases"/>
    <property type="match status" value="1"/>
</dbReference>
<dbReference type="PANTHER" id="PTHR43808">
    <property type="entry name" value="ACETYLORNITHINE DEACETYLASE"/>
    <property type="match status" value="1"/>
</dbReference>
<dbReference type="InterPro" id="IPR011650">
    <property type="entry name" value="Peptidase_M20_dimer"/>
</dbReference>
<dbReference type="InterPro" id="IPR001261">
    <property type="entry name" value="ArgE/DapE_CS"/>
</dbReference>
<evidence type="ECO:0000313" key="7">
    <source>
        <dbReference type="EMBL" id="MCF1750892.1"/>
    </source>
</evidence>
<dbReference type="SUPFAM" id="SSF53187">
    <property type="entry name" value="Zn-dependent exopeptidases"/>
    <property type="match status" value="1"/>
</dbReference>
<evidence type="ECO:0000259" key="6">
    <source>
        <dbReference type="Pfam" id="PF07687"/>
    </source>
</evidence>
<evidence type="ECO:0000256" key="4">
    <source>
        <dbReference type="ARBA" id="ARBA00022833"/>
    </source>
</evidence>
<sequence length="367" mass="40521">MNYQTDLQRLFDDALDLLKGLIATPSFSREEDETADLIEAFFSKSNIPVQRKRNNVWTWNKHFDPSLPSILLNSHHDTVKPNAGYTLDPFSPIEKDGKLYGLGSNDAGGCLVCLIAAFRYFFDKKLPFNLCIAATAEEEISGKNGIESILDELPPFSLAIVGEPTQMHMAVAEKGLLVIDATVKGKAGHAAREEGINAIYLALEDLNKIKDYQFERVSPFLGKTKVSATVIQAGSQHNVVPDTCTYTLDVRVTDSYTLEEAFEELKGFLKADLSPRSFRLKSSQVPKDHPILKVASELGIVCFGSPTLSDQALIPYPSVKIGPGDSARSHTADEYIGLTEIRQGVEGYIRILETYMEMSKSPDTLSH</sequence>
<evidence type="ECO:0000313" key="8">
    <source>
        <dbReference type="Proteomes" id="UP001201449"/>
    </source>
</evidence>
<gene>
    <name evidence="7" type="ORF">L0U89_07390</name>
</gene>
<dbReference type="RefSeq" id="WP_234860943.1">
    <property type="nucleotide sequence ID" value="NZ_JAKEVZ010000004.1"/>
</dbReference>
<proteinExistence type="predicted"/>
<dbReference type="PANTHER" id="PTHR43808:SF31">
    <property type="entry name" value="N-ACETYL-L-CITRULLINE DEACETYLASE"/>
    <property type="match status" value="1"/>
</dbReference>
<protein>
    <submittedName>
        <fullName evidence="7">M20 family metallo-hydrolase</fullName>
    </submittedName>
</protein>
<feature type="domain" description="Peptidase M20 dimerisation" evidence="6">
    <location>
        <begin position="171"/>
        <end position="273"/>
    </location>
</feature>
<dbReference type="Gene3D" id="3.30.70.360">
    <property type="match status" value="1"/>
</dbReference>
<evidence type="ECO:0000256" key="1">
    <source>
        <dbReference type="ARBA" id="ARBA00001947"/>
    </source>
</evidence>
<name>A0ABS9BT77_9BACT</name>
<dbReference type="Pfam" id="PF07687">
    <property type="entry name" value="M20_dimer"/>
    <property type="match status" value="1"/>
</dbReference>
<keyword evidence="8" id="KW-1185">Reference proteome</keyword>
<dbReference type="Pfam" id="PF01546">
    <property type="entry name" value="Peptidase_M20"/>
    <property type="match status" value="1"/>
</dbReference>
<keyword evidence="4" id="KW-0862">Zinc</keyword>
<keyword evidence="5" id="KW-0170">Cobalt</keyword>
<keyword evidence="3" id="KW-0378">Hydrolase</keyword>
<evidence type="ECO:0000256" key="5">
    <source>
        <dbReference type="ARBA" id="ARBA00023285"/>
    </source>
</evidence>
<keyword evidence="2" id="KW-0479">Metal-binding</keyword>
<comment type="caution">
    <text evidence="7">The sequence shown here is derived from an EMBL/GenBank/DDBJ whole genome shotgun (WGS) entry which is preliminary data.</text>
</comment>
<evidence type="ECO:0000256" key="3">
    <source>
        <dbReference type="ARBA" id="ARBA00022801"/>
    </source>
</evidence>
<organism evidence="7 8">
    <name type="scientific">Mariniradius sediminis</name>
    <dbReference type="NCBI Taxonomy" id="2909237"/>
    <lineage>
        <taxon>Bacteria</taxon>
        <taxon>Pseudomonadati</taxon>
        <taxon>Bacteroidota</taxon>
        <taxon>Cytophagia</taxon>
        <taxon>Cytophagales</taxon>
        <taxon>Cyclobacteriaceae</taxon>
        <taxon>Mariniradius</taxon>
    </lineage>
</organism>
<accession>A0ABS9BT77</accession>
<dbReference type="PROSITE" id="PS00758">
    <property type="entry name" value="ARGE_DAPE_CPG2_1"/>
    <property type="match status" value="1"/>
</dbReference>
<dbReference type="EMBL" id="JAKEVZ010000004">
    <property type="protein sequence ID" value="MCF1750892.1"/>
    <property type="molecule type" value="Genomic_DNA"/>
</dbReference>
<dbReference type="InterPro" id="IPR036264">
    <property type="entry name" value="Bact_exopeptidase_dim_dom"/>
</dbReference>
<reference evidence="7 8" key="1">
    <citation type="submission" date="2022-01" db="EMBL/GenBank/DDBJ databases">
        <title>Mariniradius saccharolyticus sp. nov., isolated from sediment of a river.</title>
        <authorList>
            <person name="Liu H."/>
        </authorList>
    </citation>
    <scope>NUCLEOTIDE SEQUENCE [LARGE SCALE GENOMIC DNA]</scope>
    <source>
        <strain evidence="7 8">RY-2</strain>
    </source>
</reference>
<dbReference type="CDD" id="cd05651">
    <property type="entry name" value="M20_ArgE_DapE-like"/>
    <property type="match status" value="1"/>
</dbReference>
<comment type="cofactor">
    <cofactor evidence="1">
        <name>Zn(2+)</name>
        <dbReference type="ChEBI" id="CHEBI:29105"/>
    </cofactor>
</comment>
<dbReference type="InterPro" id="IPR050072">
    <property type="entry name" value="Peptidase_M20A"/>
</dbReference>
<dbReference type="InterPro" id="IPR002933">
    <property type="entry name" value="Peptidase_M20"/>
</dbReference>
<dbReference type="SUPFAM" id="SSF55031">
    <property type="entry name" value="Bacterial exopeptidase dimerisation domain"/>
    <property type="match status" value="1"/>
</dbReference>
<evidence type="ECO:0000256" key="2">
    <source>
        <dbReference type="ARBA" id="ARBA00022723"/>
    </source>
</evidence>
<dbReference type="Proteomes" id="UP001201449">
    <property type="component" value="Unassembled WGS sequence"/>
</dbReference>